<evidence type="ECO:0008006" key="6">
    <source>
        <dbReference type="Google" id="ProtNLM"/>
    </source>
</evidence>
<dbReference type="Proteomes" id="UP001140217">
    <property type="component" value="Unassembled WGS sequence"/>
</dbReference>
<accession>A0A9W8LG52</accession>
<dbReference type="PANTHER" id="PTHR30053:SF14">
    <property type="entry name" value="TRANSLATION ELONGATION FACTOR KOW-LIKE DOMAIN-CONTAINING PROTEIN"/>
    <property type="match status" value="1"/>
</dbReference>
<organism evidence="4 5">
    <name type="scientific">Coemansia javaensis</name>
    <dbReference type="NCBI Taxonomy" id="2761396"/>
    <lineage>
        <taxon>Eukaryota</taxon>
        <taxon>Fungi</taxon>
        <taxon>Fungi incertae sedis</taxon>
        <taxon>Zoopagomycota</taxon>
        <taxon>Kickxellomycotina</taxon>
        <taxon>Kickxellomycetes</taxon>
        <taxon>Kickxellales</taxon>
        <taxon>Kickxellaceae</taxon>
        <taxon>Coemansia</taxon>
    </lineage>
</organism>
<dbReference type="InterPro" id="IPR013185">
    <property type="entry name" value="Transl_elong_KOW-like"/>
</dbReference>
<dbReference type="SMART" id="SM01185">
    <property type="entry name" value="EFP"/>
    <property type="match status" value="1"/>
</dbReference>
<dbReference type="InterPro" id="IPR014722">
    <property type="entry name" value="Rib_uL2_dom2"/>
</dbReference>
<protein>
    <recommendedName>
        <fullName evidence="6">Elongation factor P</fullName>
    </recommendedName>
</protein>
<proteinExistence type="inferred from homology"/>
<dbReference type="AlphaFoldDB" id="A0A9W8LG52"/>
<comment type="similarity">
    <text evidence="1">Belongs to the elongation factor P family.</text>
</comment>
<dbReference type="Gene3D" id="2.30.30.30">
    <property type="match status" value="1"/>
</dbReference>
<dbReference type="EMBL" id="JANBUL010000266">
    <property type="protein sequence ID" value="KAJ2777808.1"/>
    <property type="molecule type" value="Genomic_DNA"/>
</dbReference>
<dbReference type="Pfam" id="PF08207">
    <property type="entry name" value="EFP_N"/>
    <property type="match status" value="1"/>
</dbReference>
<evidence type="ECO:0000259" key="2">
    <source>
        <dbReference type="SMART" id="SM00841"/>
    </source>
</evidence>
<dbReference type="InterPro" id="IPR001059">
    <property type="entry name" value="Transl_elong_P/YeiP_cen"/>
</dbReference>
<gene>
    <name evidence="4" type="ORF">H4R18_004960</name>
</gene>
<reference evidence="4" key="1">
    <citation type="submission" date="2022-07" db="EMBL/GenBank/DDBJ databases">
        <title>Phylogenomic reconstructions and comparative analyses of Kickxellomycotina fungi.</title>
        <authorList>
            <person name="Reynolds N.K."/>
            <person name="Stajich J.E."/>
            <person name="Barry K."/>
            <person name="Grigoriev I.V."/>
            <person name="Crous P."/>
            <person name="Smith M.E."/>
        </authorList>
    </citation>
    <scope>NUCLEOTIDE SEQUENCE</scope>
    <source>
        <strain evidence="4">NBRC 105414</strain>
    </source>
</reference>
<dbReference type="SMART" id="SM00841">
    <property type="entry name" value="Elong-fact-P_C"/>
    <property type="match status" value="1"/>
</dbReference>
<dbReference type="InterPro" id="IPR015365">
    <property type="entry name" value="Elong-fact-P_C"/>
</dbReference>
<dbReference type="Pfam" id="PF01132">
    <property type="entry name" value="EFP"/>
    <property type="match status" value="1"/>
</dbReference>
<evidence type="ECO:0000256" key="1">
    <source>
        <dbReference type="ARBA" id="ARBA00009479"/>
    </source>
</evidence>
<dbReference type="OrthoDB" id="7025426at2759"/>
<evidence type="ECO:0000259" key="3">
    <source>
        <dbReference type="SMART" id="SM01185"/>
    </source>
</evidence>
<feature type="domain" description="Translation elongation factor P/YeiP central" evidence="3">
    <location>
        <begin position="92"/>
        <end position="149"/>
    </location>
</feature>
<keyword evidence="5" id="KW-1185">Reference proteome</keyword>
<dbReference type="PANTHER" id="PTHR30053">
    <property type="entry name" value="ELONGATION FACTOR P"/>
    <property type="match status" value="1"/>
</dbReference>
<dbReference type="Gene3D" id="2.40.50.140">
    <property type="entry name" value="Nucleic acid-binding proteins"/>
    <property type="match status" value="2"/>
</dbReference>
<dbReference type="GO" id="GO:0043043">
    <property type="term" value="P:peptide biosynthetic process"/>
    <property type="evidence" value="ECO:0007669"/>
    <property type="project" value="InterPro"/>
</dbReference>
<comment type="caution">
    <text evidence="4">The sequence shown here is derived from an EMBL/GenBank/DDBJ whole genome shotgun (WGS) entry which is preliminary data.</text>
</comment>
<dbReference type="Pfam" id="PF09285">
    <property type="entry name" value="Elong-fact-P_C"/>
    <property type="match status" value="1"/>
</dbReference>
<sequence>MLRTALARLARPLGRGPAEGARRWLQVGPNAARPGMVIDLRGEPQIVVEKYHGGTGRGQAVIKLGLRHAVTGARTQERFRGNDVLEVMQLVQRRFQLLYMDGGQAHLMDMASFEELAMGVDAFEGDRERLAFAEDGMEVVVQLLEPQPGPISWRLPPRWTYTVAAVGTARAKEKGATFVPATLAGGARVLVPDFVKPGDKIVVDLEQAAYVSRA</sequence>
<evidence type="ECO:0000313" key="4">
    <source>
        <dbReference type="EMBL" id="KAJ2777808.1"/>
    </source>
</evidence>
<dbReference type="GO" id="GO:0003746">
    <property type="term" value="F:translation elongation factor activity"/>
    <property type="evidence" value="ECO:0007669"/>
    <property type="project" value="InterPro"/>
</dbReference>
<dbReference type="GO" id="GO:0005737">
    <property type="term" value="C:cytoplasm"/>
    <property type="evidence" value="ECO:0007669"/>
    <property type="project" value="InterPro"/>
</dbReference>
<name>A0A9W8LG52_9FUNG</name>
<dbReference type="SUPFAM" id="SSF50249">
    <property type="entry name" value="Nucleic acid-binding proteins"/>
    <property type="match status" value="2"/>
</dbReference>
<dbReference type="PIRSF" id="PIRSF005901">
    <property type="entry name" value="EF-P"/>
    <property type="match status" value="1"/>
</dbReference>
<evidence type="ECO:0000313" key="5">
    <source>
        <dbReference type="Proteomes" id="UP001140217"/>
    </source>
</evidence>
<dbReference type="InterPro" id="IPR020599">
    <property type="entry name" value="Transl_elong_fac_P/YeiP"/>
</dbReference>
<dbReference type="InterPro" id="IPR012340">
    <property type="entry name" value="NA-bd_OB-fold"/>
</dbReference>
<dbReference type="SUPFAM" id="SSF50104">
    <property type="entry name" value="Translation proteins SH3-like domain"/>
    <property type="match status" value="1"/>
</dbReference>
<dbReference type="InterPro" id="IPR008991">
    <property type="entry name" value="Translation_prot_SH3-like_sf"/>
</dbReference>
<feature type="domain" description="Elongation factor P C-terminal" evidence="2">
    <location>
        <begin position="162"/>
        <end position="213"/>
    </location>
</feature>